<dbReference type="Proteomes" id="UP001236559">
    <property type="component" value="Unassembled WGS sequence"/>
</dbReference>
<protein>
    <submittedName>
        <fullName evidence="2">Prepilin-type N-terminal cleavage/methylation domain-containing protein</fullName>
    </submittedName>
</protein>
<keyword evidence="3" id="KW-1185">Reference proteome</keyword>
<feature type="transmembrane region" description="Helical" evidence="1">
    <location>
        <begin position="12"/>
        <end position="38"/>
    </location>
</feature>
<keyword evidence="1" id="KW-0472">Membrane</keyword>
<evidence type="ECO:0000256" key="1">
    <source>
        <dbReference type="SAM" id="Phobius"/>
    </source>
</evidence>
<dbReference type="Pfam" id="PF07963">
    <property type="entry name" value="N_methyl"/>
    <property type="match status" value="1"/>
</dbReference>
<dbReference type="RefSeq" id="WP_307494832.1">
    <property type="nucleotide sequence ID" value="NZ_JAUSTN010000001.1"/>
</dbReference>
<proteinExistence type="predicted"/>
<name>A0ABU0ASE7_9FIRM</name>
<dbReference type="NCBIfam" id="TIGR02532">
    <property type="entry name" value="IV_pilin_GFxxxE"/>
    <property type="match status" value="1"/>
</dbReference>
<dbReference type="PROSITE" id="PS00409">
    <property type="entry name" value="PROKAR_NTER_METHYL"/>
    <property type="match status" value="1"/>
</dbReference>
<dbReference type="InterPro" id="IPR045584">
    <property type="entry name" value="Pilin-like"/>
</dbReference>
<organism evidence="2 3">
    <name type="scientific">Peptoniphilus koenoeneniae</name>
    <dbReference type="NCBI Taxonomy" id="507751"/>
    <lineage>
        <taxon>Bacteria</taxon>
        <taxon>Bacillati</taxon>
        <taxon>Bacillota</taxon>
        <taxon>Tissierellia</taxon>
        <taxon>Tissierellales</taxon>
        <taxon>Peptoniphilaceae</taxon>
        <taxon>Peptoniphilus</taxon>
    </lineage>
</organism>
<sequence>MKLNATYQKGFTLIELLFAMALSGIIISVLMTTFYSALKSEKSLVENIDRAENLSFLQNYICDEFQSSDYFVKSNADIGLAIVNEKLIGKNNYKKYRYITYGVIDGNLYRFASSDNKNKMEEFNIIKTRDRQKDVGLNLLAKNIKSIKLREKENEFEIEINFKNNKSIISILARRSSYE</sequence>
<dbReference type="EMBL" id="JAUSTN010000001">
    <property type="protein sequence ID" value="MDQ0274186.1"/>
    <property type="molecule type" value="Genomic_DNA"/>
</dbReference>
<dbReference type="InterPro" id="IPR012902">
    <property type="entry name" value="N_methyl_site"/>
</dbReference>
<reference evidence="2 3" key="1">
    <citation type="submission" date="2023-07" db="EMBL/GenBank/DDBJ databases">
        <title>Genomic Encyclopedia of Type Strains, Phase IV (KMG-IV): sequencing the most valuable type-strain genomes for metagenomic binning, comparative biology and taxonomic classification.</title>
        <authorList>
            <person name="Goeker M."/>
        </authorList>
    </citation>
    <scope>NUCLEOTIDE SEQUENCE [LARGE SCALE GENOMIC DNA]</scope>
    <source>
        <strain evidence="2 3">DSM 22616</strain>
    </source>
</reference>
<keyword evidence="1" id="KW-1133">Transmembrane helix</keyword>
<evidence type="ECO:0000313" key="2">
    <source>
        <dbReference type="EMBL" id="MDQ0274186.1"/>
    </source>
</evidence>
<keyword evidence="1" id="KW-0812">Transmembrane</keyword>
<gene>
    <name evidence="2" type="ORF">J2S72_000182</name>
</gene>
<evidence type="ECO:0000313" key="3">
    <source>
        <dbReference type="Proteomes" id="UP001236559"/>
    </source>
</evidence>
<dbReference type="SUPFAM" id="SSF54523">
    <property type="entry name" value="Pili subunits"/>
    <property type="match status" value="1"/>
</dbReference>
<accession>A0ABU0ASE7</accession>
<comment type="caution">
    <text evidence="2">The sequence shown here is derived from an EMBL/GenBank/DDBJ whole genome shotgun (WGS) entry which is preliminary data.</text>
</comment>